<evidence type="ECO:0000313" key="2">
    <source>
        <dbReference type="EMBL" id="KAF2684844.1"/>
    </source>
</evidence>
<protein>
    <submittedName>
        <fullName evidence="2">Uncharacterized protein</fullName>
    </submittedName>
</protein>
<gene>
    <name evidence="2" type="ORF">K458DRAFT_487123</name>
</gene>
<sequence length="182" mass="20169">MGPGALCFSDLVIFIKKVHNLPPNKKPPKAKVLRFAPVGITESGVAQLLQSAQAPAPSSDADLARAATKLSELTTTHGSIDAIPLRDVIRLYLDLLVFCINVETIQIPAQWDTDFEIPEGYFPLVDRESKVEIEEDEIVYWGLQIYSSDSDWDEEDEEGKAKGKEIDENAAAMVDDRGTFFE</sequence>
<accession>A0A6G1J2U3</accession>
<proteinExistence type="predicted"/>
<dbReference type="EMBL" id="MU005580">
    <property type="protein sequence ID" value="KAF2684844.1"/>
    <property type="molecule type" value="Genomic_DNA"/>
</dbReference>
<feature type="region of interest" description="Disordered" evidence="1">
    <location>
        <begin position="150"/>
        <end position="182"/>
    </location>
</feature>
<dbReference type="AlphaFoldDB" id="A0A6G1J2U3"/>
<keyword evidence="3" id="KW-1185">Reference proteome</keyword>
<evidence type="ECO:0000313" key="3">
    <source>
        <dbReference type="Proteomes" id="UP000799291"/>
    </source>
</evidence>
<organism evidence="2 3">
    <name type="scientific">Lentithecium fluviatile CBS 122367</name>
    <dbReference type="NCBI Taxonomy" id="1168545"/>
    <lineage>
        <taxon>Eukaryota</taxon>
        <taxon>Fungi</taxon>
        <taxon>Dikarya</taxon>
        <taxon>Ascomycota</taxon>
        <taxon>Pezizomycotina</taxon>
        <taxon>Dothideomycetes</taxon>
        <taxon>Pleosporomycetidae</taxon>
        <taxon>Pleosporales</taxon>
        <taxon>Massarineae</taxon>
        <taxon>Lentitheciaceae</taxon>
        <taxon>Lentithecium</taxon>
    </lineage>
</organism>
<reference evidence="2" key="1">
    <citation type="journal article" date="2020" name="Stud. Mycol.">
        <title>101 Dothideomycetes genomes: a test case for predicting lifestyles and emergence of pathogens.</title>
        <authorList>
            <person name="Haridas S."/>
            <person name="Albert R."/>
            <person name="Binder M."/>
            <person name="Bloem J."/>
            <person name="Labutti K."/>
            <person name="Salamov A."/>
            <person name="Andreopoulos B."/>
            <person name="Baker S."/>
            <person name="Barry K."/>
            <person name="Bills G."/>
            <person name="Bluhm B."/>
            <person name="Cannon C."/>
            <person name="Castanera R."/>
            <person name="Culley D."/>
            <person name="Daum C."/>
            <person name="Ezra D."/>
            <person name="Gonzalez J."/>
            <person name="Henrissat B."/>
            <person name="Kuo A."/>
            <person name="Liang C."/>
            <person name="Lipzen A."/>
            <person name="Lutzoni F."/>
            <person name="Magnuson J."/>
            <person name="Mondo S."/>
            <person name="Nolan M."/>
            <person name="Ohm R."/>
            <person name="Pangilinan J."/>
            <person name="Park H.-J."/>
            <person name="Ramirez L."/>
            <person name="Alfaro M."/>
            <person name="Sun H."/>
            <person name="Tritt A."/>
            <person name="Yoshinaga Y."/>
            <person name="Zwiers L.-H."/>
            <person name="Turgeon B."/>
            <person name="Goodwin S."/>
            <person name="Spatafora J."/>
            <person name="Crous P."/>
            <person name="Grigoriev I."/>
        </authorList>
    </citation>
    <scope>NUCLEOTIDE SEQUENCE</scope>
    <source>
        <strain evidence="2">CBS 122367</strain>
    </source>
</reference>
<evidence type="ECO:0000256" key="1">
    <source>
        <dbReference type="SAM" id="MobiDB-lite"/>
    </source>
</evidence>
<name>A0A6G1J2U3_9PLEO</name>
<dbReference type="Proteomes" id="UP000799291">
    <property type="component" value="Unassembled WGS sequence"/>
</dbReference>